<protein>
    <submittedName>
        <fullName evidence="1">Uncharacterized protein</fullName>
    </submittedName>
</protein>
<organism evidence="1 2">
    <name type="scientific">Acorus calamus</name>
    <name type="common">Sweet flag</name>
    <dbReference type="NCBI Taxonomy" id="4465"/>
    <lineage>
        <taxon>Eukaryota</taxon>
        <taxon>Viridiplantae</taxon>
        <taxon>Streptophyta</taxon>
        <taxon>Embryophyta</taxon>
        <taxon>Tracheophyta</taxon>
        <taxon>Spermatophyta</taxon>
        <taxon>Magnoliopsida</taxon>
        <taxon>Liliopsida</taxon>
        <taxon>Acoraceae</taxon>
        <taxon>Acorus</taxon>
    </lineage>
</organism>
<evidence type="ECO:0000313" key="2">
    <source>
        <dbReference type="Proteomes" id="UP001180020"/>
    </source>
</evidence>
<reference evidence="1" key="2">
    <citation type="submission" date="2023-06" db="EMBL/GenBank/DDBJ databases">
        <authorList>
            <person name="Ma L."/>
            <person name="Liu K.-W."/>
            <person name="Li Z."/>
            <person name="Hsiao Y.-Y."/>
            <person name="Qi Y."/>
            <person name="Fu T."/>
            <person name="Tang G."/>
            <person name="Zhang D."/>
            <person name="Sun W.-H."/>
            <person name="Liu D.-K."/>
            <person name="Li Y."/>
            <person name="Chen G.-Z."/>
            <person name="Liu X.-D."/>
            <person name="Liao X.-Y."/>
            <person name="Jiang Y.-T."/>
            <person name="Yu X."/>
            <person name="Hao Y."/>
            <person name="Huang J."/>
            <person name="Zhao X.-W."/>
            <person name="Ke S."/>
            <person name="Chen Y.-Y."/>
            <person name="Wu W.-L."/>
            <person name="Hsu J.-L."/>
            <person name="Lin Y.-F."/>
            <person name="Huang M.-D."/>
            <person name="Li C.-Y."/>
            <person name="Huang L."/>
            <person name="Wang Z.-W."/>
            <person name="Zhao X."/>
            <person name="Zhong W.-Y."/>
            <person name="Peng D.-H."/>
            <person name="Ahmad S."/>
            <person name="Lan S."/>
            <person name="Zhang J.-S."/>
            <person name="Tsai W.-C."/>
            <person name="Van De Peer Y."/>
            <person name="Liu Z.-J."/>
        </authorList>
    </citation>
    <scope>NUCLEOTIDE SEQUENCE</scope>
    <source>
        <strain evidence="1">CP</strain>
        <tissue evidence="1">Leaves</tissue>
    </source>
</reference>
<dbReference type="Proteomes" id="UP001180020">
    <property type="component" value="Unassembled WGS sequence"/>
</dbReference>
<dbReference type="AlphaFoldDB" id="A0AAV9DKP0"/>
<reference evidence="1" key="1">
    <citation type="journal article" date="2023" name="Nat. Commun.">
        <title>Diploid and tetraploid genomes of Acorus and the evolution of monocots.</title>
        <authorList>
            <person name="Ma L."/>
            <person name="Liu K.W."/>
            <person name="Li Z."/>
            <person name="Hsiao Y.Y."/>
            <person name="Qi Y."/>
            <person name="Fu T."/>
            <person name="Tang G.D."/>
            <person name="Zhang D."/>
            <person name="Sun W.H."/>
            <person name="Liu D.K."/>
            <person name="Li Y."/>
            <person name="Chen G.Z."/>
            <person name="Liu X.D."/>
            <person name="Liao X.Y."/>
            <person name="Jiang Y.T."/>
            <person name="Yu X."/>
            <person name="Hao Y."/>
            <person name="Huang J."/>
            <person name="Zhao X.W."/>
            <person name="Ke S."/>
            <person name="Chen Y.Y."/>
            <person name="Wu W.L."/>
            <person name="Hsu J.L."/>
            <person name="Lin Y.F."/>
            <person name="Huang M.D."/>
            <person name="Li C.Y."/>
            <person name="Huang L."/>
            <person name="Wang Z.W."/>
            <person name="Zhao X."/>
            <person name="Zhong W.Y."/>
            <person name="Peng D.H."/>
            <person name="Ahmad S."/>
            <person name="Lan S."/>
            <person name="Zhang J.S."/>
            <person name="Tsai W.C."/>
            <person name="Van de Peer Y."/>
            <person name="Liu Z.J."/>
        </authorList>
    </citation>
    <scope>NUCLEOTIDE SEQUENCE</scope>
    <source>
        <strain evidence="1">CP</strain>
    </source>
</reference>
<dbReference type="EMBL" id="JAUJYO010000013">
    <property type="protein sequence ID" value="KAK1300667.1"/>
    <property type="molecule type" value="Genomic_DNA"/>
</dbReference>
<evidence type="ECO:0000313" key="1">
    <source>
        <dbReference type="EMBL" id="KAK1300667.1"/>
    </source>
</evidence>
<gene>
    <name evidence="1" type="ORF">QJS10_CPB13g00224</name>
</gene>
<proteinExistence type="predicted"/>
<accession>A0AAV9DKP0</accession>
<keyword evidence="2" id="KW-1185">Reference proteome</keyword>
<name>A0AAV9DKP0_ACOCL</name>
<comment type="caution">
    <text evidence="1">The sequence shown here is derived from an EMBL/GenBank/DDBJ whole genome shotgun (WGS) entry which is preliminary data.</text>
</comment>
<sequence>MVSSTFNEVLKPLFTAKLVRLKQAKDEAEKEVAEHLCPYGSRIPEKSSRDQWGLRFECQAP</sequence>